<evidence type="ECO:0000256" key="1">
    <source>
        <dbReference type="SAM" id="Phobius"/>
    </source>
</evidence>
<dbReference type="Proteomes" id="UP000229749">
    <property type="component" value="Unassembled WGS sequence"/>
</dbReference>
<evidence type="ECO:0000313" key="3">
    <source>
        <dbReference type="Proteomes" id="UP000229749"/>
    </source>
</evidence>
<dbReference type="EMBL" id="PFWS01000032">
    <property type="protein sequence ID" value="PJA47315.1"/>
    <property type="molecule type" value="Genomic_DNA"/>
</dbReference>
<keyword evidence="1" id="KW-0812">Transmembrane</keyword>
<evidence type="ECO:0008006" key="4">
    <source>
        <dbReference type="Google" id="ProtNLM"/>
    </source>
</evidence>
<keyword evidence="1" id="KW-1133">Transmembrane helix</keyword>
<protein>
    <recommendedName>
        <fullName evidence="4">PrgI family protein</fullName>
    </recommendedName>
</protein>
<name>A0A2M7XHI7_9BACT</name>
<reference evidence="3" key="1">
    <citation type="submission" date="2017-09" db="EMBL/GenBank/DDBJ databases">
        <title>Depth-based differentiation of microbial function through sediment-hosted aquifers and enrichment of novel symbionts in the deep terrestrial subsurface.</title>
        <authorList>
            <person name="Probst A.J."/>
            <person name="Ladd B."/>
            <person name="Jarett J.K."/>
            <person name="Geller-Mcgrath D.E."/>
            <person name="Sieber C.M.K."/>
            <person name="Emerson J.B."/>
            <person name="Anantharaman K."/>
            <person name="Thomas B.C."/>
            <person name="Malmstrom R."/>
            <person name="Stieglmeier M."/>
            <person name="Klingl A."/>
            <person name="Woyke T."/>
            <person name="Ryan C.M."/>
            <person name="Banfield J.F."/>
        </authorList>
    </citation>
    <scope>NUCLEOTIDE SEQUENCE [LARGE SCALE GENOMIC DNA]</scope>
</reference>
<accession>A0A2M7XHI7</accession>
<comment type="caution">
    <text evidence="2">The sequence shown here is derived from an EMBL/GenBank/DDBJ whole genome shotgun (WGS) entry which is preliminary data.</text>
</comment>
<sequence>MPDQFTVPQFIDAEDKIIGPITVRQFLILLVAALLIALFWKLLSFIIFVFSSIFILGLAFTLAFAKINGMPFHFFLLNLIQTLRKPRLRVWDKWLTDSQLRIFLDTDIPEIPTSHPHKPSMATSHLEELTLVVNTGGAYKPEESID</sequence>
<evidence type="ECO:0000313" key="2">
    <source>
        <dbReference type="EMBL" id="PJA47315.1"/>
    </source>
</evidence>
<proteinExistence type="predicted"/>
<organism evidence="2 3">
    <name type="scientific">Candidatus Uhrbacteria bacterium CG_4_9_14_3_um_filter_36_7</name>
    <dbReference type="NCBI Taxonomy" id="1975033"/>
    <lineage>
        <taxon>Bacteria</taxon>
        <taxon>Candidatus Uhriibacteriota</taxon>
    </lineage>
</organism>
<dbReference type="AlphaFoldDB" id="A0A2M7XHI7"/>
<gene>
    <name evidence="2" type="ORF">CO172_02060</name>
</gene>
<dbReference type="Pfam" id="PF12666">
    <property type="entry name" value="PrgI"/>
    <property type="match status" value="1"/>
</dbReference>
<keyword evidence="1" id="KW-0472">Membrane</keyword>
<feature type="transmembrane region" description="Helical" evidence="1">
    <location>
        <begin position="21"/>
        <end position="40"/>
    </location>
</feature>
<dbReference type="InterPro" id="IPR024414">
    <property type="entry name" value="Uncharacterised_PrgI"/>
</dbReference>